<dbReference type="PROSITE" id="PS00743">
    <property type="entry name" value="BETA_LACTAMASE_B_1"/>
    <property type="match status" value="1"/>
</dbReference>
<dbReference type="Gene3D" id="3.60.15.10">
    <property type="entry name" value="Ribonuclease Z/Hydroxyacylglutathione hydrolase-like"/>
    <property type="match status" value="1"/>
</dbReference>
<dbReference type="InterPro" id="IPR036866">
    <property type="entry name" value="RibonucZ/Hydroxyglut_hydro"/>
</dbReference>
<dbReference type="GO" id="GO:0046677">
    <property type="term" value="P:response to antibiotic"/>
    <property type="evidence" value="ECO:0007669"/>
    <property type="project" value="UniProtKB-KW"/>
</dbReference>
<name>A0A2S0HVS9_9FLAO</name>
<reference evidence="16 17" key="1">
    <citation type="submission" date="2018-02" db="EMBL/GenBank/DDBJ databases">
        <title>Genomic analysis of the strain RR4-38 isolated from a seawater recirculating aquaculture system.</title>
        <authorList>
            <person name="Kim Y.-S."/>
            <person name="Jang Y.H."/>
            <person name="Kim K.-H."/>
        </authorList>
    </citation>
    <scope>NUCLEOTIDE SEQUENCE [LARGE SCALE GENOMIC DNA]</scope>
    <source>
        <strain evidence="16 17">RR4-38</strain>
    </source>
</reference>
<evidence type="ECO:0000256" key="6">
    <source>
        <dbReference type="ARBA" id="ARBA00012865"/>
    </source>
</evidence>
<evidence type="ECO:0000256" key="9">
    <source>
        <dbReference type="ARBA" id="ARBA00022764"/>
    </source>
</evidence>
<evidence type="ECO:0000256" key="12">
    <source>
        <dbReference type="ARBA" id="ARBA00023251"/>
    </source>
</evidence>
<evidence type="ECO:0000313" key="16">
    <source>
        <dbReference type="EMBL" id="AVI50283.1"/>
    </source>
</evidence>
<evidence type="ECO:0000259" key="15">
    <source>
        <dbReference type="SMART" id="SM00849"/>
    </source>
</evidence>
<protein>
    <recommendedName>
        <fullName evidence="6">beta-lactamase</fullName>
        <ecNumber evidence="6">3.5.2.6</ecNumber>
    </recommendedName>
</protein>
<keyword evidence="17" id="KW-1185">Reference proteome</keyword>
<proteinExistence type="inferred from homology"/>
<gene>
    <name evidence="16" type="ORF">C5O00_03520</name>
</gene>
<dbReference type="EMBL" id="CP027062">
    <property type="protein sequence ID" value="AVI50283.1"/>
    <property type="molecule type" value="Genomic_DNA"/>
</dbReference>
<organism evidence="16 17">
    <name type="scientific">Pukyongia salina</name>
    <dbReference type="NCBI Taxonomy" id="2094025"/>
    <lineage>
        <taxon>Bacteria</taxon>
        <taxon>Pseudomonadati</taxon>
        <taxon>Bacteroidota</taxon>
        <taxon>Flavobacteriia</taxon>
        <taxon>Flavobacteriales</taxon>
        <taxon>Flavobacteriaceae</taxon>
        <taxon>Pukyongia</taxon>
    </lineage>
</organism>
<dbReference type="InterPro" id="IPR001279">
    <property type="entry name" value="Metallo-B-lactamas"/>
</dbReference>
<dbReference type="PANTHER" id="PTHR42951:SF4">
    <property type="entry name" value="ACYL-COENZYME A THIOESTERASE MBLAC2"/>
    <property type="match status" value="1"/>
</dbReference>
<dbReference type="PANTHER" id="PTHR42951">
    <property type="entry name" value="METALLO-BETA-LACTAMASE DOMAIN-CONTAINING"/>
    <property type="match status" value="1"/>
</dbReference>
<comment type="cofactor">
    <cofactor evidence="2">
        <name>Zn(2+)</name>
        <dbReference type="ChEBI" id="CHEBI:29105"/>
    </cofactor>
</comment>
<dbReference type="CDD" id="cd16282">
    <property type="entry name" value="metallo-hydrolase-like_MBL-fold"/>
    <property type="match status" value="1"/>
</dbReference>
<keyword evidence="11" id="KW-0862">Zinc</keyword>
<dbReference type="EC" id="3.5.2.6" evidence="6"/>
<accession>A0A2S0HVS9</accession>
<dbReference type="GO" id="GO:0017001">
    <property type="term" value="P:antibiotic catabolic process"/>
    <property type="evidence" value="ECO:0007669"/>
    <property type="project" value="InterPro"/>
</dbReference>
<dbReference type="KEGG" id="aue:C5O00_03520"/>
<comment type="subcellular location">
    <subcellularLocation>
        <location evidence="3">Periplasm</location>
    </subcellularLocation>
</comment>
<comment type="subunit">
    <text evidence="5">Monomer.</text>
</comment>
<dbReference type="GO" id="GO:0042597">
    <property type="term" value="C:periplasmic space"/>
    <property type="evidence" value="ECO:0007669"/>
    <property type="project" value="UniProtKB-SubCell"/>
</dbReference>
<evidence type="ECO:0000256" key="5">
    <source>
        <dbReference type="ARBA" id="ARBA00011245"/>
    </source>
</evidence>
<feature type="region of interest" description="Disordered" evidence="13">
    <location>
        <begin position="314"/>
        <end position="335"/>
    </location>
</feature>
<dbReference type="InterPro" id="IPR001018">
    <property type="entry name" value="Beta-lactamase_class-B_CS"/>
</dbReference>
<dbReference type="GO" id="GO:0008270">
    <property type="term" value="F:zinc ion binding"/>
    <property type="evidence" value="ECO:0007669"/>
    <property type="project" value="InterPro"/>
</dbReference>
<evidence type="ECO:0000313" key="17">
    <source>
        <dbReference type="Proteomes" id="UP000238442"/>
    </source>
</evidence>
<feature type="chain" id="PRO_5015663838" description="beta-lactamase" evidence="14">
    <location>
        <begin position="22"/>
        <end position="335"/>
    </location>
</feature>
<evidence type="ECO:0000256" key="3">
    <source>
        <dbReference type="ARBA" id="ARBA00004418"/>
    </source>
</evidence>
<keyword evidence="12" id="KW-0046">Antibiotic resistance</keyword>
<dbReference type="SUPFAM" id="SSF56281">
    <property type="entry name" value="Metallo-hydrolase/oxidoreductase"/>
    <property type="match status" value="1"/>
</dbReference>
<evidence type="ECO:0000256" key="13">
    <source>
        <dbReference type="SAM" id="MobiDB-lite"/>
    </source>
</evidence>
<comment type="similarity">
    <text evidence="4">Belongs to the metallo-beta-lactamase superfamily. Class-B beta-lactamase family.</text>
</comment>
<sequence length="335" mass="37770">MKKMKYLIVLLSFLLLMPVGASGQTDGEEEGDSRIVPVRNKIYLYKNRGGNIGLCFGDDGVFIIDTQFEDISEDLLKDIRKFTKEPIKYVLNTHHHGDHTGGNSNMANEGATIVAHGNVRTNLMNAIETSPNKIHETVLPKITIDQTMTFYLNREEIVVTHLKNAHTDGDVLVHFTKANVIHTGDVFISGKYPFIDVENGGTVSGYMEGLEQILGLGNRDTKFIPGHGNVSTFEDVKNLKLLLENIYNRVKFQHLNGKNEQQILAMSEITAEYDRQGYGEGFITTERFLKTIYDAVAFDYNRADRDRRARQIEDIRKKQNAAKANKDNKGEKGDD</sequence>
<evidence type="ECO:0000256" key="1">
    <source>
        <dbReference type="ARBA" id="ARBA00001526"/>
    </source>
</evidence>
<evidence type="ECO:0000256" key="10">
    <source>
        <dbReference type="ARBA" id="ARBA00022801"/>
    </source>
</evidence>
<evidence type="ECO:0000256" key="7">
    <source>
        <dbReference type="ARBA" id="ARBA00022723"/>
    </source>
</evidence>
<feature type="domain" description="Metallo-beta-lactamase" evidence="15">
    <location>
        <begin position="49"/>
        <end position="227"/>
    </location>
</feature>
<dbReference type="AlphaFoldDB" id="A0A2S0HVS9"/>
<dbReference type="GO" id="GO:0008800">
    <property type="term" value="F:beta-lactamase activity"/>
    <property type="evidence" value="ECO:0007669"/>
    <property type="project" value="UniProtKB-EC"/>
</dbReference>
<evidence type="ECO:0000256" key="11">
    <source>
        <dbReference type="ARBA" id="ARBA00022833"/>
    </source>
</evidence>
<evidence type="ECO:0000256" key="4">
    <source>
        <dbReference type="ARBA" id="ARBA00005250"/>
    </source>
</evidence>
<feature type="signal peptide" evidence="14">
    <location>
        <begin position="1"/>
        <end position="21"/>
    </location>
</feature>
<dbReference type="InterPro" id="IPR050855">
    <property type="entry name" value="NDM-1-like"/>
</dbReference>
<dbReference type="SMART" id="SM00849">
    <property type="entry name" value="Lactamase_B"/>
    <property type="match status" value="1"/>
</dbReference>
<keyword evidence="8 14" id="KW-0732">Signal</keyword>
<dbReference type="Pfam" id="PF00753">
    <property type="entry name" value="Lactamase_B"/>
    <property type="match status" value="1"/>
</dbReference>
<evidence type="ECO:0000256" key="8">
    <source>
        <dbReference type="ARBA" id="ARBA00022729"/>
    </source>
</evidence>
<keyword evidence="10 16" id="KW-0378">Hydrolase</keyword>
<keyword evidence="9" id="KW-0574">Periplasm</keyword>
<keyword evidence="7" id="KW-0479">Metal-binding</keyword>
<evidence type="ECO:0000256" key="2">
    <source>
        <dbReference type="ARBA" id="ARBA00001947"/>
    </source>
</evidence>
<dbReference type="Proteomes" id="UP000238442">
    <property type="component" value="Chromosome"/>
</dbReference>
<evidence type="ECO:0000256" key="14">
    <source>
        <dbReference type="SAM" id="SignalP"/>
    </source>
</evidence>
<comment type="catalytic activity">
    <reaction evidence="1">
        <text>a beta-lactam + H2O = a substituted beta-amino acid</text>
        <dbReference type="Rhea" id="RHEA:20401"/>
        <dbReference type="ChEBI" id="CHEBI:15377"/>
        <dbReference type="ChEBI" id="CHEBI:35627"/>
        <dbReference type="ChEBI" id="CHEBI:140347"/>
        <dbReference type="EC" id="3.5.2.6"/>
    </reaction>
</comment>
<feature type="compositionally biased region" description="Basic and acidic residues" evidence="13">
    <location>
        <begin position="324"/>
        <end position="335"/>
    </location>
</feature>